<dbReference type="STRING" id="2903.R1DUE0"/>
<dbReference type="GO" id="GO:0006094">
    <property type="term" value="P:gluconeogenesis"/>
    <property type="evidence" value="ECO:0007669"/>
    <property type="project" value="TreeGrafter"/>
</dbReference>
<dbReference type="GeneID" id="17284027"/>
<keyword evidence="9 12" id="KW-0119">Carbohydrate metabolism</keyword>
<feature type="region of interest" description="Disordered" evidence="13">
    <location>
        <begin position="480"/>
        <end position="512"/>
    </location>
</feature>
<keyword evidence="7 12" id="KW-0378">Hydrolase</keyword>
<evidence type="ECO:0000259" key="16">
    <source>
        <dbReference type="Pfam" id="PF18913"/>
    </source>
</evidence>
<evidence type="ECO:0000256" key="3">
    <source>
        <dbReference type="ARBA" id="ARBA00010941"/>
    </source>
</evidence>
<evidence type="ECO:0000256" key="13">
    <source>
        <dbReference type="SAM" id="MobiDB-lite"/>
    </source>
</evidence>
<comment type="similarity">
    <text evidence="3 12">Belongs to the FBPase class 1 family.</text>
</comment>
<dbReference type="InterPro" id="IPR000146">
    <property type="entry name" value="FBPase_class-1"/>
</dbReference>
<dbReference type="CDD" id="cd00354">
    <property type="entry name" value="FBPase"/>
    <property type="match status" value="1"/>
</dbReference>
<evidence type="ECO:0000256" key="1">
    <source>
        <dbReference type="ARBA" id="ARBA00001273"/>
    </source>
</evidence>
<dbReference type="InterPro" id="IPR020548">
    <property type="entry name" value="Fructose_bisphosphatase_AS"/>
</dbReference>
<keyword evidence="14" id="KW-0732">Signal</keyword>
<dbReference type="PANTHER" id="PTHR11556:SF1">
    <property type="entry name" value="FRUCTOSE-BISPHOSPHATASE"/>
    <property type="match status" value="1"/>
</dbReference>
<dbReference type="HOGENOM" id="CLU_039977_2_1_1"/>
<evidence type="ECO:0000256" key="10">
    <source>
        <dbReference type="ARBA" id="ARBA00024331"/>
    </source>
</evidence>
<organism evidence="17 18">
    <name type="scientific">Emiliania huxleyi (strain CCMP1516)</name>
    <dbReference type="NCBI Taxonomy" id="280463"/>
    <lineage>
        <taxon>Eukaryota</taxon>
        <taxon>Haptista</taxon>
        <taxon>Haptophyta</taxon>
        <taxon>Prymnesiophyceae</taxon>
        <taxon>Isochrysidales</taxon>
        <taxon>Noelaerhabdaceae</taxon>
        <taxon>Emiliania</taxon>
    </lineage>
</organism>
<dbReference type="GO" id="GO:0030388">
    <property type="term" value="P:fructose 1,6-bisphosphate metabolic process"/>
    <property type="evidence" value="ECO:0007669"/>
    <property type="project" value="TreeGrafter"/>
</dbReference>
<dbReference type="InterPro" id="IPR033391">
    <property type="entry name" value="FBPase_N"/>
</dbReference>
<keyword evidence="8" id="KW-0460">Magnesium</keyword>
<dbReference type="OMA" id="RCMAVGT"/>
<comment type="catalytic activity">
    <reaction evidence="1">
        <text>beta-D-fructose 1,6-bisphosphate + H2O = beta-D-fructose 6-phosphate + phosphate</text>
        <dbReference type="Rhea" id="RHEA:11064"/>
        <dbReference type="ChEBI" id="CHEBI:15377"/>
        <dbReference type="ChEBI" id="CHEBI:32966"/>
        <dbReference type="ChEBI" id="CHEBI:43474"/>
        <dbReference type="ChEBI" id="CHEBI:57634"/>
        <dbReference type="EC" id="3.1.3.11"/>
    </reaction>
</comment>
<dbReference type="AlphaFoldDB" id="A0A0D3KSM2"/>
<comment type="subunit">
    <text evidence="4">Homotetramer.</text>
</comment>
<dbReference type="InterPro" id="IPR044015">
    <property type="entry name" value="FBPase_C_dom"/>
</dbReference>
<dbReference type="GO" id="GO:0005829">
    <property type="term" value="C:cytosol"/>
    <property type="evidence" value="ECO:0007669"/>
    <property type="project" value="TreeGrafter"/>
</dbReference>
<dbReference type="PIRSF" id="PIRSF500210">
    <property type="entry name" value="FBPtase"/>
    <property type="match status" value="1"/>
</dbReference>
<evidence type="ECO:0000256" key="2">
    <source>
        <dbReference type="ARBA" id="ARBA00001946"/>
    </source>
</evidence>
<feature type="domain" description="Fructose-1-6-bisphosphatase class I N-terminal" evidence="15">
    <location>
        <begin position="73"/>
        <end position="306"/>
    </location>
</feature>
<dbReference type="GO" id="GO:0005986">
    <property type="term" value="P:sucrose biosynthetic process"/>
    <property type="evidence" value="ECO:0007669"/>
    <property type="project" value="TreeGrafter"/>
</dbReference>
<evidence type="ECO:0000256" key="9">
    <source>
        <dbReference type="ARBA" id="ARBA00023277"/>
    </source>
</evidence>
<dbReference type="RefSeq" id="XP_005791186.1">
    <property type="nucleotide sequence ID" value="XM_005791129.1"/>
</dbReference>
<evidence type="ECO:0000256" key="11">
    <source>
        <dbReference type="ARBA" id="ARBA00032973"/>
    </source>
</evidence>
<dbReference type="EC" id="3.1.3.11" evidence="5"/>
<dbReference type="PROSITE" id="PS00124">
    <property type="entry name" value="FBPASE"/>
    <property type="match status" value="1"/>
</dbReference>
<evidence type="ECO:0000313" key="18">
    <source>
        <dbReference type="Proteomes" id="UP000013827"/>
    </source>
</evidence>
<comment type="cofactor">
    <cofactor evidence="2">
        <name>Mg(2+)</name>
        <dbReference type="ChEBI" id="CHEBI:18420"/>
    </cofactor>
</comment>
<dbReference type="Pfam" id="PF18913">
    <property type="entry name" value="FBPase_C"/>
    <property type="match status" value="1"/>
</dbReference>
<evidence type="ECO:0000259" key="15">
    <source>
        <dbReference type="Pfam" id="PF00316"/>
    </source>
</evidence>
<evidence type="ECO:0000256" key="4">
    <source>
        <dbReference type="ARBA" id="ARBA00011881"/>
    </source>
</evidence>
<dbReference type="PaxDb" id="2903-EOD38757"/>
<dbReference type="GO" id="GO:0006000">
    <property type="term" value="P:fructose metabolic process"/>
    <property type="evidence" value="ECO:0007669"/>
    <property type="project" value="TreeGrafter"/>
</dbReference>
<reference evidence="17" key="2">
    <citation type="submission" date="2024-10" db="UniProtKB">
        <authorList>
            <consortium name="EnsemblProtists"/>
        </authorList>
    </citation>
    <scope>IDENTIFICATION</scope>
</reference>
<evidence type="ECO:0000256" key="7">
    <source>
        <dbReference type="ARBA" id="ARBA00022801"/>
    </source>
</evidence>
<proteinExistence type="inferred from homology"/>
<dbReference type="GO" id="GO:0042132">
    <property type="term" value="F:fructose 1,6-bisphosphate 1-phosphatase activity"/>
    <property type="evidence" value="ECO:0007669"/>
    <property type="project" value="UniProtKB-EC"/>
</dbReference>
<dbReference type="Proteomes" id="UP000013827">
    <property type="component" value="Unassembled WGS sequence"/>
</dbReference>
<dbReference type="eggNOG" id="KOG1458">
    <property type="taxonomic scope" value="Eukaryota"/>
</dbReference>
<evidence type="ECO:0000313" key="17">
    <source>
        <dbReference type="EnsemblProtists" id="EOD38757"/>
    </source>
</evidence>
<reference evidence="18" key="1">
    <citation type="journal article" date="2013" name="Nature">
        <title>Pan genome of the phytoplankton Emiliania underpins its global distribution.</title>
        <authorList>
            <person name="Read B.A."/>
            <person name="Kegel J."/>
            <person name="Klute M.J."/>
            <person name="Kuo A."/>
            <person name="Lefebvre S.C."/>
            <person name="Maumus F."/>
            <person name="Mayer C."/>
            <person name="Miller J."/>
            <person name="Monier A."/>
            <person name="Salamov A."/>
            <person name="Young J."/>
            <person name="Aguilar M."/>
            <person name="Claverie J.M."/>
            <person name="Frickenhaus S."/>
            <person name="Gonzalez K."/>
            <person name="Herman E.K."/>
            <person name="Lin Y.C."/>
            <person name="Napier J."/>
            <person name="Ogata H."/>
            <person name="Sarno A.F."/>
            <person name="Shmutz J."/>
            <person name="Schroeder D."/>
            <person name="de Vargas C."/>
            <person name="Verret F."/>
            <person name="von Dassow P."/>
            <person name="Valentin K."/>
            <person name="Van de Peer Y."/>
            <person name="Wheeler G."/>
            <person name="Dacks J.B."/>
            <person name="Delwiche C.F."/>
            <person name="Dyhrman S.T."/>
            <person name="Glockner G."/>
            <person name="John U."/>
            <person name="Richards T."/>
            <person name="Worden A.Z."/>
            <person name="Zhang X."/>
            <person name="Grigoriev I.V."/>
            <person name="Allen A.E."/>
            <person name="Bidle K."/>
            <person name="Borodovsky M."/>
            <person name="Bowler C."/>
            <person name="Brownlee C."/>
            <person name="Cock J.M."/>
            <person name="Elias M."/>
            <person name="Gladyshev V.N."/>
            <person name="Groth M."/>
            <person name="Guda C."/>
            <person name="Hadaegh A."/>
            <person name="Iglesias-Rodriguez M.D."/>
            <person name="Jenkins J."/>
            <person name="Jones B.M."/>
            <person name="Lawson T."/>
            <person name="Leese F."/>
            <person name="Lindquist E."/>
            <person name="Lobanov A."/>
            <person name="Lomsadze A."/>
            <person name="Malik S.B."/>
            <person name="Marsh M.E."/>
            <person name="Mackinder L."/>
            <person name="Mock T."/>
            <person name="Mueller-Roeber B."/>
            <person name="Pagarete A."/>
            <person name="Parker M."/>
            <person name="Probert I."/>
            <person name="Quesneville H."/>
            <person name="Raines C."/>
            <person name="Rensing S.A."/>
            <person name="Riano-Pachon D.M."/>
            <person name="Richier S."/>
            <person name="Rokitta S."/>
            <person name="Shiraiwa Y."/>
            <person name="Soanes D.M."/>
            <person name="van der Giezen M."/>
            <person name="Wahlund T.M."/>
            <person name="Williams B."/>
            <person name="Wilson W."/>
            <person name="Wolfe G."/>
            <person name="Wurch L.L."/>
        </authorList>
    </citation>
    <scope>NUCLEOTIDE SEQUENCE</scope>
</reference>
<protein>
    <recommendedName>
        <fullName evidence="5">fructose-bisphosphatase</fullName>
        <ecNumber evidence="5">3.1.3.11</ecNumber>
    </recommendedName>
    <alternativeName>
        <fullName evidence="11">D-fructose-1,6-bisphosphate 1-phosphohydrolase</fullName>
    </alternativeName>
</protein>
<sequence length="512" mass="54552">MLRAGVLVRLVLLLFCCAAVDSLRVAAAAAPRRSVARASDQAMATAVAKAAAATAERSVAVPVFPEVCEYTGITLTRYMCEIARANPGLNDLETLISSIQTACKTINSLVTRAHITGIVGYADGGGSINVQGEEQKTLDVLTNDVLKRALRFTGKMGVIASEEEEAPVDVLEDEGVGQYSDEAGDAIIDEAGRYTAVFDPLDGSSNVDAGIPTGTIFGIFDMSAAECVLPEVQEGCDDLYSPAVEDDCEGAVSEECMAATLQPGSSLVASGYCLYSSSTFFALTLGAGVQIFTLDPHIGEFVLTHPNVAVPQRGAIYSLNEANRKAWDAPLRTYIEDLQDGNGESGERYTARYIGSMVGDVHRTLLYGGIFGYPADSKNANGKLRLLYEAAPMAFLVEQAGGLALTGKTRIMDLVPQSVHQRVPVLLGSPDDVREMRKYYDAFTGSKEMEGEEARRIRERCFTRLTPGQLLDTTMDKVPDSVAIDSTGDGTVDSVVPIDEAPPGSLPDDVEV</sequence>
<feature type="signal peptide" evidence="14">
    <location>
        <begin position="1"/>
        <end position="22"/>
    </location>
</feature>
<dbReference type="InterPro" id="IPR028343">
    <property type="entry name" value="FBPtase"/>
</dbReference>
<evidence type="ECO:0000256" key="8">
    <source>
        <dbReference type="ARBA" id="ARBA00022842"/>
    </source>
</evidence>
<dbReference type="EnsemblProtists" id="EOD38757">
    <property type="protein sequence ID" value="EOD38757"/>
    <property type="gene ID" value="EMIHUDRAFT_417528"/>
</dbReference>
<evidence type="ECO:0000256" key="12">
    <source>
        <dbReference type="RuleBase" id="RU000508"/>
    </source>
</evidence>
<dbReference type="KEGG" id="ehx:EMIHUDRAFT_417528"/>
<dbReference type="PRINTS" id="PR00115">
    <property type="entry name" value="F16BPHPHTASE"/>
</dbReference>
<dbReference type="PIRSF" id="PIRSF000904">
    <property type="entry name" value="FBPtase_SBPase"/>
    <property type="match status" value="1"/>
</dbReference>
<dbReference type="Pfam" id="PF00316">
    <property type="entry name" value="FBPase"/>
    <property type="match status" value="1"/>
</dbReference>
<evidence type="ECO:0000256" key="14">
    <source>
        <dbReference type="SAM" id="SignalP"/>
    </source>
</evidence>
<keyword evidence="18" id="KW-1185">Reference proteome</keyword>
<name>A0A0D3KSM2_EMIH1</name>
<feature type="chain" id="PRO_5044291921" description="fructose-bisphosphatase" evidence="14">
    <location>
        <begin position="23"/>
        <end position="512"/>
    </location>
</feature>
<dbReference type="Gene3D" id="3.40.190.80">
    <property type="match status" value="1"/>
</dbReference>
<dbReference type="GO" id="GO:0006002">
    <property type="term" value="P:fructose 6-phosphate metabolic process"/>
    <property type="evidence" value="ECO:0007669"/>
    <property type="project" value="TreeGrafter"/>
</dbReference>
<keyword evidence="6" id="KW-0479">Metal-binding</keyword>
<evidence type="ECO:0000256" key="5">
    <source>
        <dbReference type="ARBA" id="ARBA00013093"/>
    </source>
</evidence>
<feature type="domain" description="Fructose-1-6-bisphosphatase class 1 C-terminal" evidence="16">
    <location>
        <begin position="310"/>
        <end position="440"/>
    </location>
</feature>
<dbReference type="SUPFAM" id="SSF56655">
    <property type="entry name" value="Carbohydrate phosphatase"/>
    <property type="match status" value="1"/>
</dbReference>
<dbReference type="PANTHER" id="PTHR11556">
    <property type="entry name" value="FRUCTOSE-1,6-BISPHOSPHATASE-RELATED"/>
    <property type="match status" value="1"/>
</dbReference>
<evidence type="ECO:0000256" key="6">
    <source>
        <dbReference type="ARBA" id="ARBA00022723"/>
    </source>
</evidence>
<comment type="pathway">
    <text evidence="10">Carbohydrate biosynthesis.</text>
</comment>
<dbReference type="GO" id="GO:0046872">
    <property type="term" value="F:metal ion binding"/>
    <property type="evidence" value="ECO:0007669"/>
    <property type="project" value="UniProtKB-KW"/>
</dbReference>
<dbReference type="Gene3D" id="3.30.540.10">
    <property type="entry name" value="Fructose-1,6-Bisphosphatase, subunit A, domain 1"/>
    <property type="match status" value="1"/>
</dbReference>
<dbReference type="HAMAP" id="MF_01855">
    <property type="entry name" value="FBPase_class1"/>
    <property type="match status" value="1"/>
</dbReference>
<dbReference type="FunFam" id="3.40.190.80:FF:000001">
    <property type="entry name" value="Fructose-1,6-bisphosphatase class 1"/>
    <property type="match status" value="1"/>
</dbReference>
<accession>A0A0D3KSM2</accession>